<evidence type="ECO:0000259" key="8">
    <source>
        <dbReference type="Pfam" id="PF01699"/>
    </source>
</evidence>
<evidence type="ECO:0000256" key="7">
    <source>
        <dbReference type="SAM" id="Phobius"/>
    </source>
</evidence>
<dbReference type="PANTHER" id="PTHR10846">
    <property type="entry name" value="SODIUM/POTASSIUM/CALCIUM EXCHANGER"/>
    <property type="match status" value="1"/>
</dbReference>
<keyword evidence="4 7" id="KW-0812">Transmembrane</keyword>
<feature type="transmembrane region" description="Helical" evidence="7">
    <location>
        <begin position="36"/>
        <end position="56"/>
    </location>
</feature>
<feature type="non-terminal residue" evidence="9">
    <location>
        <position position="154"/>
    </location>
</feature>
<comment type="similarity">
    <text evidence="2">Belongs to the Ca(2+):cation antiporter (CaCA) (TC 2.A.19) family. SLC24A subfamily.</text>
</comment>
<dbReference type="InterPro" id="IPR004481">
    <property type="entry name" value="K/Na/Ca-exchanger"/>
</dbReference>
<feature type="transmembrane region" description="Helical" evidence="7">
    <location>
        <begin position="6"/>
        <end position="24"/>
    </location>
</feature>
<dbReference type="KEGG" id="aaf:AURANDRAFT_6661"/>
<protein>
    <recommendedName>
        <fullName evidence="8">Sodium/calcium exchanger membrane region domain-containing protein</fullName>
    </recommendedName>
</protein>
<feature type="domain" description="Sodium/calcium exchanger membrane region" evidence="8">
    <location>
        <begin position="8"/>
        <end position="148"/>
    </location>
</feature>
<dbReference type="Pfam" id="PF01699">
    <property type="entry name" value="Na_Ca_ex"/>
    <property type="match status" value="1"/>
</dbReference>
<feature type="transmembrane region" description="Helical" evidence="7">
    <location>
        <begin position="68"/>
        <end position="91"/>
    </location>
</feature>
<evidence type="ECO:0000256" key="2">
    <source>
        <dbReference type="ARBA" id="ARBA00005364"/>
    </source>
</evidence>
<dbReference type="eggNOG" id="KOG1307">
    <property type="taxonomic scope" value="Eukaryota"/>
</dbReference>
<keyword evidence="10" id="KW-1185">Reference proteome</keyword>
<dbReference type="GO" id="GO:0005262">
    <property type="term" value="F:calcium channel activity"/>
    <property type="evidence" value="ECO:0007669"/>
    <property type="project" value="TreeGrafter"/>
</dbReference>
<dbReference type="Gene3D" id="1.20.1420.30">
    <property type="entry name" value="NCX, central ion-binding region"/>
    <property type="match status" value="1"/>
</dbReference>
<feature type="non-terminal residue" evidence="9">
    <location>
        <position position="1"/>
    </location>
</feature>
<name>F0YD74_AURAN</name>
<keyword evidence="6 7" id="KW-0472">Membrane</keyword>
<dbReference type="GO" id="GO:0006874">
    <property type="term" value="P:intracellular calcium ion homeostasis"/>
    <property type="evidence" value="ECO:0007669"/>
    <property type="project" value="TreeGrafter"/>
</dbReference>
<dbReference type="GO" id="GO:0005886">
    <property type="term" value="C:plasma membrane"/>
    <property type="evidence" value="ECO:0007669"/>
    <property type="project" value="TreeGrafter"/>
</dbReference>
<gene>
    <name evidence="9" type="ORF">AURANDRAFT_6661</name>
</gene>
<reference evidence="9 10" key="1">
    <citation type="journal article" date="2011" name="Proc. Natl. Acad. Sci. U.S.A.">
        <title>Niche of harmful alga Aureococcus anophagefferens revealed through ecogenomics.</title>
        <authorList>
            <person name="Gobler C.J."/>
            <person name="Berry D.L."/>
            <person name="Dyhrman S.T."/>
            <person name="Wilhelm S.W."/>
            <person name="Salamov A."/>
            <person name="Lobanov A.V."/>
            <person name="Zhang Y."/>
            <person name="Collier J.L."/>
            <person name="Wurch L.L."/>
            <person name="Kustka A.B."/>
            <person name="Dill B.D."/>
            <person name="Shah M."/>
            <person name="VerBerkmoes N.C."/>
            <person name="Kuo A."/>
            <person name="Terry A."/>
            <person name="Pangilinan J."/>
            <person name="Lindquist E.A."/>
            <person name="Lucas S."/>
            <person name="Paulsen I.T."/>
            <person name="Hattenrath-Lehmann T.K."/>
            <person name="Talmage S.C."/>
            <person name="Walker E.A."/>
            <person name="Koch F."/>
            <person name="Burson A.M."/>
            <person name="Marcoval M.A."/>
            <person name="Tang Y.Z."/>
            <person name="Lecleir G.R."/>
            <person name="Coyne K.J."/>
            <person name="Berg G.M."/>
            <person name="Bertrand E.M."/>
            <person name="Saito M.A."/>
            <person name="Gladyshev V.N."/>
            <person name="Grigoriev I.V."/>
        </authorList>
    </citation>
    <scope>NUCLEOTIDE SEQUENCE [LARGE SCALE GENOMIC DNA]</scope>
    <source>
        <strain evidence="10">CCMP 1984</strain>
    </source>
</reference>
<evidence type="ECO:0000313" key="10">
    <source>
        <dbReference type="Proteomes" id="UP000002729"/>
    </source>
</evidence>
<dbReference type="RefSeq" id="XP_009038138.1">
    <property type="nucleotide sequence ID" value="XM_009039890.1"/>
</dbReference>
<dbReference type="AlphaFoldDB" id="F0YD74"/>
<keyword evidence="5 7" id="KW-1133">Transmembrane helix</keyword>
<evidence type="ECO:0000256" key="5">
    <source>
        <dbReference type="ARBA" id="ARBA00022989"/>
    </source>
</evidence>
<keyword evidence="3" id="KW-0050">Antiport</keyword>
<accession>F0YD74</accession>
<proteinExistence type="inferred from homology"/>
<sequence>VVFYIGGITYMFLALAIVCDEYFVPALEEMAEDMHMSLDMAGATLMAAGGSAPELFTSFVATFKRSDLGFGTIVGSAVFNILFVIGVCASAAPAPLVLTWWPLLRDCTYYAIALGALTFFFANSDPAVIHWYESLILFLMYFGYLAVMAQNKNL</sequence>
<dbReference type="PANTHER" id="PTHR10846:SF73">
    <property type="entry name" value="SODIUM_CALCIUM EXCHANGER MEMBRANE REGION DOMAIN-CONTAINING PROTEIN"/>
    <property type="match status" value="1"/>
</dbReference>
<dbReference type="InterPro" id="IPR044880">
    <property type="entry name" value="NCX_ion-bd_dom_sf"/>
</dbReference>
<dbReference type="OrthoDB" id="2127281at2759"/>
<evidence type="ECO:0000313" key="9">
    <source>
        <dbReference type="EMBL" id="EGB07009.1"/>
    </source>
</evidence>
<dbReference type="EMBL" id="GL833132">
    <property type="protein sequence ID" value="EGB07009.1"/>
    <property type="molecule type" value="Genomic_DNA"/>
</dbReference>
<evidence type="ECO:0000256" key="3">
    <source>
        <dbReference type="ARBA" id="ARBA00022449"/>
    </source>
</evidence>
<dbReference type="Proteomes" id="UP000002729">
    <property type="component" value="Unassembled WGS sequence"/>
</dbReference>
<dbReference type="InterPro" id="IPR004837">
    <property type="entry name" value="NaCa_Exmemb"/>
</dbReference>
<dbReference type="GeneID" id="20225873"/>
<dbReference type="InParanoid" id="F0YD74"/>
<keyword evidence="3" id="KW-0813">Transport</keyword>
<comment type="subcellular location">
    <subcellularLocation>
        <location evidence="1">Membrane</location>
        <topology evidence="1">Multi-pass membrane protein</topology>
    </subcellularLocation>
</comment>
<evidence type="ECO:0000256" key="6">
    <source>
        <dbReference type="ARBA" id="ARBA00023136"/>
    </source>
</evidence>
<evidence type="ECO:0000256" key="1">
    <source>
        <dbReference type="ARBA" id="ARBA00004141"/>
    </source>
</evidence>
<feature type="transmembrane region" description="Helical" evidence="7">
    <location>
        <begin position="128"/>
        <end position="147"/>
    </location>
</feature>
<organism evidence="10">
    <name type="scientific">Aureococcus anophagefferens</name>
    <name type="common">Harmful bloom alga</name>
    <dbReference type="NCBI Taxonomy" id="44056"/>
    <lineage>
        <taxon>Eukaryota</taxon>
        <taxon>Sar</taxon>
        <taxon>Stramenopiles</taxon>
        <taxon>Ochrophyta</taxon>
        <taxon>Pelagophyceae</taxon>
        <taxon>Pelagomonadales</taxon>
        <taxon>Pelagomonadaceae</taxon>
        <taxon>Aureococcus</taxon>
    </lineage>
</organism>
<evidence type="ECO:0000256" key="4">
    <source>
        <dbReference type="ARBA" id="ARBA00022692"/>
    </source>
</evidence>
<dbReference type="GO" id="GO:0008273">
    <property type="term" value="F:calcium, potassium:sodium antiporter activity"/>
    <property type="evidence" value="ECO:0007669"/>
    <property type="project" value="TreeGrafter"/>
</dbReference>